<proteinExistence type="predicted"/>
<keyword evidence="3" id="KW-1185">Reference proteome</keyword>
<protein>
    <recommendedName>
        <fullName evidence="1">DUF7661 domain-containing protein</fullName>
    </recommendedName>
</protein>
<evidence type="ECO:0000259" key="1">
    <source>
        <dbReference type="Pfam" id="PF24697"/>
    </source>
</evidence>
<dbReference type="InterPro" id="IPR056078">
    <property type="entry name" value="DUF7661"/>
</dbReference>
<gene>
    <name evidence="2" type="ORF">ACFSKX_18655</name>
</gene>
<organism evidence="2 3">
    <name type="scientific">Microbulbifer halophilus</name>
    <dbReference type="NCBI Taxonomy" id="453963"/>
    <lineage>
        <taxon>Bacteria</taxon>
        <taxon>Pseudomonadati</taxon>
        <taxon>Pseudomonadota</taxon>
        <taxon>Gammaproteobacteria</taxon>
        <taxon>Cellvibrionales</taxon>
        <taxon>Microbulbiferaceae</taxon>
        <taxon>Microbulbifer</taxon>
    </lineage>
</organism>
<sequence length="75" mass="8855">MKSFKYDIFGREVLIEKTENGWRTFYTGPEEKRRNAGIFVPPDIPEDELTRFLSDLCHEWASERHPGVVRLSSRL</sequence>
<evidence type="ECO:0000313" key="2">
    <source>
        <dbReference type="EMBL" id="MFD2312442.1"/>
    </source>
</evidence>
<feature type="domain" description="DUF7661" evidence="1">
    <location>
        <begin position="4"/>
        <end position="72"/>
    </location>
</feature>
<evidence type="ECO:0000313" key="3">
    <source>
        <dbReference type="Proteomes" id="UP001597425"/>
    </source>
</evidence>
<reference evidence="3" key="1">
    <citation type="journal article" date="2019" name="Int. J. Syst. Evol. Microbiol.">
        <title>The Global Catalogue of Microorganisms (GCM) 10K type strain sequencing project: providing services to taxonomists for standard genome sequencing and annotation.</title>
        <authorList>
            <consortium name="The Broad Institute Genomics Platform"/>
            <consortium name="The Broad Institute Genome Sequencing Center for Infectious Disease"/>
            <person name="Wu L."/>
            <person name="Ma J."/>
        </authorList>
    </citation>
    <scope>NUCLEOTIDE SEQUENCE [LARGE SCALE GENOMIC DNA]</scope>
    <source>
        <strain evidence="3">KCTC 12848</strain>
    </source>
</reference>
<accession>A0ABW5EGS9</accession>
<dbReference type="Proteomes" id="UP001597425">
    <property type="component" value="Unassembled WGS sequence"/>
</dbReference>
<dbReference type="RefSeq" id="WP_265723530.1">
    <property type="nucleotide sequence ID" value="NZ_JAPIVK010000056.1"/>
</dbReference>
<comment type="caution">
    <text evidence="2">The sequence shown here is derived from an EMBL/GenBank/DDBJ whole genome shotgun (WGS) entry which is preliminary data.</text>
</comment>
<dbReference type="Pfam" id="PF24697">
    <property type="entry name" value="DUF7661"/>
    <property type="match status" value="1"/>
</dbReference>
<dbReference type="EMBL" id="JBHUJD010000043">
    <property type="protein sequence ID" value="MFD2312442.1"/>
    <property type="molecule type" value="Genomic_DNA"/>
</dbReference>
<name>A0ABW5EGS9_9GAMM</name>